<gene>
    <name evidence="1" type="ORF">HYC85_029145</name>
</gene>
<dbReference type="GO" id="GO:0006364">
    <property type="term" value="P:rRNA processing"/>
    <property type="evidence" value="ECO:0007669"/>
    <property type="project" value="TreeGrafter"/>
</dbReference>
<proteinExistence type="predicted"/>
<protein>
    <submittedName>
        <fullName evidence="1">Uncharacterized protein</fullName>
    </submittedName>
</protein>
<accession>A0A7J7G143</accession>
<dbReference type="SUPFAM" id="SSF50998">
    <property type="entry name" value="Quinoprotein alcohol dehydrogenase-like"/>
    <property type="match status" value="1"/>
</dbReference>
<dbReference type="InterPro" id="IPR045227">
    <property type="entry name" value="WDR18/Ipi3/RID3"/>
</dbReference>
<dbReference type="AlphaFoldDB" id="A0A7J7G143"/>
<dbReference type="GO" id="GO:0005656">
    <property type="term" value="C:nuclear pre-replicative complex"/>
    <property type="evidence" value="ECO:0007669"/>
    <property type="project" value="TreeGrafter"/>
</dbReference>
<reference evidence="2" key="1">
    <citation type="journal article" date="2020" name="Nat. Commun.">
        <title>Genome assembly of wild tea tree DASZ reveals pedigree and selection history of tea varieties.</title>
        <authorList>
            <person name="Zhang W."/>
            <person name="Zhang Y."/>
            <person name="Qiu H."/>
            <person name="Guo Y."/>
            <person name="Wan H."/>
            <person name="Zhang X."/>
            <person name="Scossa F."/>
            <person name="Alseekh S."/>
            <person name="Zhang Q."/>
            <person name="Wang P."/>
            <person name="Xu L."/>
            <person name="Schmidt M.H."/>
            <person name="Jia X."/>
            <person name="Li D."/>
            <person name="Zhu A."/>
            <person name="Guo F."/>
            <person name="Chen W."/>
            <person name="Ni D."/>
            <person name="Usadel B."/>
            <person name="Fernie A.R."/>
            <person name="Wen W."/>
        </authorList>
    </citation>
    <scope>NUCLEOTIDE SEQUENCE [LARGE SCALE GENOMIC DNA]</scope>
    <source>
        <strain evidence="2">cv. G240</strain>
    </source>
</reference>
<dbReference type="InterPro" id="IPR011047">
    <property type="entry name" value="Quinoprotein_ADH-like_sf"/>
</dbReference>
<dbReference type="GO" id="GO:0006261">
    <property type="term" value="P:DNA-templated DNA replication"/>
    <property type="evidence" value="ECO:0007669"/>
    <property type="project" value="TreeGrafter"/>
</dbReference>
<dbReference type="PANTHER" id="PTHR18763:SF4">
    <property type="entry name" value="PROTEIN ROOT INITIATION DEFECTIVE 3-LIKE"/>
    <property type="match status" value="1"/>
</dbReference>
<name>A0A7J7G143_CAMSI</name>
<organism evidence="1 2">
    <name type="scientific">Camellia sinensis</name>
    <name type="common">Tea plant</name>
    <name type="synonym">Thea sinensis</name>
    <dbReference type="NCBI Taxonomy" id="4442"/>
    <lineage>
        <taxon>Eukaryota</taxon>
        <taxon>Viridiplantae</taxon>
        <taxon>Streptophyta</taxon>
        <taxon>Embryophyta</taxon>
        <taxon>Tracheophyta</taxon>
        <taxon>Spermatophyta</taxon>
        <taxon>Magnoliopsida</taxon>
        <taxon>eudicotyledons</taxon>
        <taxon>Gunneridae</taxon>
        <taxon>Pentapetalae</taxon>
        <taxon>asterids</taxon>
        <taxon>Ericales</taxon>
        <taxon>Theaceae</taxon>
        <taxon>Camellia</taxon>
    </lineage>
</organism>
<evidence type="ECO:0000313" key="1">
    <source>
        <dbReference type="EMBL" id="KAF5932974.1"/>
    </source>
</evidence>
<dbReference type="PANTHER" id="PTHR18763">
    <property type="entry name" value="WD-REPEAT PROTEIN 18"/>
    <property type="match status" value="1"/>
</dbReference>
<dbReference type="Proteomes" id="UP000593564">
    <property type="component" value="Unassembled WGS sequence"/>
</dbReference>
<evidence type="ECO:0000313" key="2">
    <source>
        <dbReference type="Proteomes" id="UP000593564"/>
    </source>
</evidence>
<dbReference type="GO" id="GO:0120330">
    <property type="term" value="C:rixosome complex"/>
    <property type="evidence" value="ECO:0007669"/>
    <property type="project" value="TreeGrafter"/>
</dbReference>
<reference evidence="1 2" key="2">
    <citation type="submission" date="2020-07" db="EMBL/GenBank/DDBJ databases">
        <title>Genome assembly of wild tea tree DASZ reveals pedigree and selection history of tea varieties.</title>
        <authorList>
            <person name="Zhang W."/>
        </authorList>
    </citation>
    <scope>NUCLEOTIDE SEQUENCE [LARGE SCALE GENOMIC DNA]</scope>
    <source>
        <strain evidence="2">cv. G240</strain>
        <tissue evidence="1">Leaf</tissue>
    </source>
</reference>
<dbReference type="EMBL" id="JACBKZ010000014">
    <property type="protein sequence ID" value="KAF5932974.1"/>
    <property type="molecule type" value="Genomic_DNA"/>
</dbReference>
<dbReference type="Gene3D" id="2.130.10.10">
    <property type="entry name" value="YVTN repeat-like/Quinoprotein amine dehydrogenase"/>
    <property type="match status" value="1"/>
</dbReference>
<dbReference type="InterPro" id="IPR015943">
    <property type="entry name" value="WD40/YVTN_repeat-like_dom_sf"/>
</dbReference>
<keyword evidence="2" id="KW-1185">Reference proteome</keyword>
<sequence>MFRTGGLNLGLKSCCQVFGCSARAGLVALERRLHTPSISCPCKTSAGVIFTLEWVSLRSSGRARAGTLALERGRYGLGRDVAHPGQGVAQLSQASSSLADVFVTLLCAVTSLGIGITIWDIESGENLLHIPTSASPPHGLICLANQCLVASQIQRQGSVAGGVIFIWPFNKSSLLGSGVNPLLGHVAATGWVFPEKVADRPDKAWRKGVQQVKRYGLSDEAMTSASNKAYLTSYTEWHSGEGCATPRPRSYHSRTRSLGYKGNISASEAKQGWRSTKGFQDASRLRMTSAWDGLGPQAPVRSYTMQSIGQITCTKDGTYIVGGAPSENPYVWEVWDLVTGRLLQTRAFPLPITAIVVDPIDKKLFSGSADGTVFLNTLDFGVVEDTSIVLEDEPTLLTGHKSVQ</sequence>
<comment type="caution">
    <text evidence="1">The sequence shown here is derived from an EMBL/GenBank/DDBJ whole genome shotgun (WGS) entry which is preliminary data.</text>
</comment>